<reference evidence="6 7" key="1">
    <citation type="submission" date="2024-06" db="EMBL/GenBank/DDBJ databases">
        <title>Thioclava kandeliae sp. nov. from a rhizosphere soil sample of Kandelia candel in a mangrove.</title>
        <authorList>
            <person name="Mu T."/>
        </authorList>
    </citation>
    <scope>NUCLEOTIDE SEQUENCE [LARGE SCALE GENOMIC DNA]</scope>
    <source>
        <strain evidence="6 7">CPCC 100088</strain>
    </source>
</reference>
<dbReference type="SUPFAM" id="SSF53850">
    <property type="entry name" value="Periplasmic binding protein-like II"/>
    <property type="match status" value="1"/>
</dbReference>
<dbReference type="PANTHER" id="PTHR30126">
    <property type="entry name" value="HTH-TYPE TRANSCRIPTIONAL REGULATOR"/>
    <property type="match status" value="1"/>
</dbReference>
<evidence type="ECO:0000256" key="4">
    <source>
        <dbReference type="ARBA" id="ARBA00023163"/>
    </source>
</evidence>
<feature type="domain" description="HTH lysR-type" evidence="5">
    <location>
        <begin position="1"/>
        <end position="58"/>
    </location>
</feature>
<accession>A0ABV1SH07</accession>
<dbReference type="Pfam" id="PF03466">
    <property type="entry name" value="LysR_substrate"/>
    <property type="match status" value="1"/>
</dbReference>
<evidence type="ECO:0000313" key="6">
    <source>
        <dbReference type="EMBL" id="MER5172195.1"/>
    </source>
</evidence>
<evidence type="ECO:0000256" key="1">
    <source>
        <dbReference type="ARBA" id="ARBA00009437"/>
    </source>
</evidence>
<dbReference type="Pfam" id="PF00126">
    <property type="entry name" value="HTH_1"/>
    <property type="match status" value="1"/>
</dbReference>
<evidence type="ECO:0000313" key="7">
    <source>
        <dbReference type="Proteomes" id="UP001438953"/>
    </source>
</evidence>
<dbReference type="InterPro" id="IPR000847">
    <property type="entry name" value="LysR_HTH_N"/>
</dbReference>
<protein>
    <submittedName>
        <fullName evidence="6">LysR substrate-binding domain-containing protein</fullName>
    </submittedName>
</protein>
<keyword evidence="4" id="KW-0804">Transcription</keyword>
<keyword evidence="7" id="KW-1185">Reference proteome</keyword>
<dbReference type="EMBL" id="JAYWLC010000007">
    <property type="protein sequence ID" value="MER5172195.1"/>
    <property type="molecule type" value="Genomic_DNA"/>
</dbReference>
<keyword evidence="3" id="KW-0238">DNA-binding</keyword>
<dbReference type="RefSeq" id="WP_350936914.1">
    <property type="nucleotide sequence ID" value="NZ_JAYWLC010000007.1"/>
</dbReference>
<dbReference type="InterPro" id="IPR036390">
    <property type="entry name" value="WH_DNA-bd_sf"/>
</dbReference>
<dbReference type="InterPro" id="IPR036388">
    <property type="entry name" value="WH-like_DNA-bd_sf"/>
</dbReference>
<name>A0ABV1SH07_9RHOB</name>
<dbReference type="InterPro" id="IPR005119">
    <property type="entry name" value="LysR_subst-bd"/>
</dbReference>
<evidence type="ECO:0000259" key="5">
    <source>
        <dbReference type="PROSITE" id="PS50931"/>
    </source>
</evidence>
<dbReference type="SUPFAM" id="SSF46785">
    <property type="entry name" value="Winged helix' DNA-binding domain"/>
    <property type="match status" value="1"/>
</dbReference>
<dbReference type="Gene3D" id="3.40.190.290">
    <property type="match status" value="1"/>
</dbReference>
<dbReference type="PANTHER" id="PTHR30126:SF39">
    <property type="entry name" value="HTH-TYPE TRANSCRIPTIONAL REGULATOR CYSL"/>
    <property type="match status" value="1"/>
</dbReference>
<proteinExistence type="inferred from homology"/>
<organism evidence="6 7">
    <name type="scientific">Thioclava kandeliae</name>
    <dbReference type="NCBI Taxonomy" id="3070818"/>
    <lineage>
        <taxon>Bacteria</taxon>
        <taxon>Pseudomonadati</taxon>
        <taxon>Pseudomonadota</taxon>
        <taxon>Alphaproteobacteria</taxon>
        <taxon>Rhodobacterales</taxon>
        <taxon>Paracoccaceae</taxon>
        <taxon>Thioclava</taxon>
    </lineage>
</organism>
<evidence type="ECO:0000256" key="2">
    <source>
        <dbReference type="ARBA" id="ARBA00023015"/>
    </source>
</evidence>
<dbReference type="Gene3D" id="1.10.10.10">
    <property type="entry name" value="Winged helix-like DNA-binding domain superfamily/Winged helix DNA-binding domain"/>
    <property type="match status" value="1"/>
</dbReference>
<dbReference type="Proteomes" id="UP001438953">
    <property type="component" value="Unassembled WGS sequence"/>
</dbReference>
<gene>
    <name evidence="6" type="ORF">VSX56_10435</name>
</gene>
<comment type="caution">
    <text evidence="6">The sequence shown here is derived from an EMBL/GenBank/DDBJ whole genome shotgun (WGS) entry which is preliminary data.</text>
</comment>
<comment type="similarity">
    <text evidence="1">Belongs to the LysR transcriptional regulatory family.</text>
</comment>
<sequence>MTLDQLRIFLAVAEREHITRAAEALNLTPSATSSAISALETRHAVRLFDRIGRRIVLSDAGRHFLPEARRLLAHAARTERVLEDLAGLAQGHLRLIASQTAGTYWLPPLLARYRQAYPGITLDIRLSNSETAARAVRDLEADLAVIEDACHDDLLLVEPLVRDRMMLVRAKAQAGQPLDPRTQDWVLREHGSGTRAIFDRWLESQNIAPADLSPLLELPSNEAVRAAVEADAGASILSEMVVASSVAAGRLDCVALDLAPRPFSLLRHRERPFTRAEAALAAILRGKTGGGTATRS</sequence>
<keyword evidence="2" id="KW-0805">Transcription regulation</keyword>
<evidence type="ECO:0000256" key="3">
    <source>
        <dbReference type="ARBA" id="ARBA00023125"/>
    </source>
</evidence>
<dbReference type="PROSITE" id="PS50931">
    <property type="entry name" value="HTH_LYSR"/>
    <property type="match status" value="1"/>
</dbReference>